<gene>
    <name evidence="1" type="ORF">UU84_C0034G0008</name>
</gene>
<name>A0A0G0XLT6_9BACT</name>
<evidence type="ECO:0000313" key="2">
    <source>
        <dbReference type="Proteomes" id="UP000033859"/>
    </source>
</evidence>
<dbReference type="AlphaFoldDB" id="A0A0G0XLT6"/>
<accession>A0A0G0XLT6</accession>
<sequence>MLLRNKKLRIFIGAAIFLAALFLSVNIQVLPALADTLGQKQSFIVNSTYDKFSRTQAAATLIHISSKAYFYVDDRYWDNLNQIGRNDLTDKIYDLASAFDNVIYPKETEFWGSEPNPGIDGDPKITIVLEQLISGNGGYFDTINGYAVESSNKREIFFASVEAVNTNIQNAKMFLAHEFQHLISFNQKDILKKVTEDVWLNELRSEYSVSLVGYNEPYVGSSLERRADLFTEQPSDSLTEWPNVSLDYAQIALFGEYLVEQYGPEILKETLHGPYIGIESINNFLISRNYKERFSDIFGNWAIANYINDISSDKKFGYTAKGLQDIKVAPLSNINLLNQLAYSFYYSLKPWQPAWYKFNIGQSALVSKAIKIDFFTGAYFRIFYADNLGRTGVLSNSAYVDDPGGLTDFVIIPINQSKVSDFGKNDSLAAFSFSIKFVDAGPGRGLSALKDGLLIKRPNEKEMYVIDGKYKRYLNPGVITLYGQLDPVKAIELDDALFNSYAAANYVREVNDKKVYAVWPDGTKHWLNMSGEYFA</sequence>
<dbReference type="Proteomes" id="UP000033859">
    <property type="component" value="Unassembled WGS sequence"/>
</dbReference>
<organism evidence="1 2">
    <name type="scientific">Candidatus Yanofskybacteria bacterium GW2011_GWC2_41_9</name>
    <dbReference type="NCBI Taxonomy" id="1619029"/>
    <lineage>
        <taxon>Bacteria</taxon>
        <taxon>Candidatus Yanofskyibacteriota</taxon>
    </lineage>
</organism>
<feature type="non-terminal residue" evidence="1">
    <location>
        <position position="535"/>
    </location>
</feature>
<dbReference type="EMBL" id="LCCE01000034">
    <property type="protein sequence ID" value="KKS25860.1"/>
    <property type="molecule type" value="Genomic_DNA"/>
</dbReference>
<proteinExistence type="predicted"/>
<reference evidence="1 2" key="1">
    <citation type="journal article" date="2015" name="Nature">
        <title>rRNA introns, odd ribosomes, and small enigmatic genomes across a large radiation of phyla.</title>
        <authorList>
            <person name="Brown C.T."/>
            <person name="Hug L.A."/>
            <person name="Thomas B.C."/>
            <person name="Sharon I."/>
            <person name="Castelle C.J."/>
            <person name="Singh A."/>
            <person name="Wilkins M.J."/>
            <person name="Williams K.H."/>
            <person name="Banfield J.F."/>
        </authorList>
    </citation>
    <scope>NUCLEOTIDE SEQUENCE [LARGE SCALE GENOMIC DNA]</scope>
</reference>
<comment type="caution">
    <text evidence="1">The sequence shown here is derived from an EMBL/GenBank/DDBJ whole genome shotgun (WGS) entry which is preliminary data.</text>
</comment>
<evidence type="ECO:0000313" key="1">
    <source>
        <dbReference type="EMBL" id="KKS25860.1"/>
    </source>
</evidence>
<protein>
    <submittedName>
        <fullName evidence="1">Uncharacterized protein</fullName>
    </submittedName>
</protein>